<sequence>MDTETSLSKYLVNYLNELRTKNRIPPVNYANTGYSKFKAKYMLKDKFYGHYDRKGLIPPYYYNMLNQYHYMEENLCYISSEGGIGFFSRDEAVNRAKHCIYDMIYEDGDSGWGHRDSLLDPCHNYADIYVSYNANAIYLVVTMITAKIEWTQRPILRNGLITLRGNILGNVEPKSILIFHYEPNPDLVNKSYYTLGNPVAGVVPYPYKYPKLKTIRPLEWVFNKGISSIPRIHYSKSMANNISFSISFPFLFTRRGMYSILFTSILREPINWKPYTNKRKGECNLAIYTILI</sequence>
<protein>
    <recommendedName>
        <fullName evidence="3">SCP domain-containing protein</fullName>
    </recommendedName>
</protein>
<proteinExistence type="predicted"/>
<dbReference type="GeneID" id="66163448"/>
<reference evidence="1 2" key="1">
    <citation type="submission" date="2021-04" db="EMBL/GenBank/DDBJ databases">
        <title>Complete genome sequence of Stygiolobus sp. KN-1.</title>
        <authorList>
            <person name="Nakamura K."/>
            <person name="Sakai H."/>
            <person name="Kurosawa N."/>
        </authorList>
    </citation>
    <scope>NUCLEOTIDE SEQUENCE [LARGE SCALE GENOMIC DNA]</scope>
    <source>
        <strain evidence="1 2">KN-1</strain>
    </source>
</reference>
<name>A0A8D5U6X3_9CREN</name>
<keyword evidence="2" id="KW-1185">Reference proteome</keyword>
<evidence type="ECO:0000313" key="1">
    <source>
        <dbReference type="EMBL" id="BCU70428.1"/>
    </source>
</evidence>
<evidence type="ECO:0000313" key="2">
    <source>
        <dbReference type="Proteomes" id="UP000825123"/>
    </source>
</evidence>
<dbReference type="RefSeq" id="WP_221287042.1">
    <property type="nucleotide sequence ID" value="NZ_AP024597.1"/>
</dbReference>
<evidence type="ECO:0008006" key="3">
    <source>
        <dbReference type="Google" id="ProtNLM"/>
    </source>
</evidence>
<dbReference type="KEGG" id="csty:KN1_17250"/>
<dbReference type="EMBL" id="AP024597">
    <property type="protein sequence ID" value="BCU70428.1"/>
    <property type="molecule type" value="Genomic_DNA"/>
</dbReference>
<dbReference type="AlphaFoldDB" id="A0A8D5U6X3"/>
<gene>
    <name evidence="1" type="ORF">KN1_17250</name>
</gene>
<organism evidence="1 2">
    <name type="scientific">Stygiolobus caldivivus</name>
    <dbReference type="NCBI Taxonomy" id="2824673"/>
    <lineage>
        <taxon>Archaea</taxon>
        <taxon>Thermoproteota</taxon>
        <taxon>Thermoprotei</taxon>
        <taxon>Sulfolobales</taxon>
        <taxon>Sulfolobaceae</taxon>
        <taxon>Stygiolobus</taxon>
    </lineage>
</organism>
<dbReference type="InterPro" id="IPR035940">
    <property type="entry name" value="CAP_sf"/>
</dbReference>
<dbReference type="Proteomes" id="UP000825123">
    <property type="component" value="Chromosome"/>
</dbReference>
<dbReference type="Gene3D" id="3.40.33.10">
    <property type="entry name" value="CAP"/>
    <property type="match status" value="1"/>
</dbReference>
<accession>A0A8D5U6X3</accession>